<proteinExistence type="predicted"/>
<dbReference type="InterPro" id="IPR016195">
    <property type="entry name" value="Pol/histidinol_Pase-like"/>
</dbReference>
<dbReference type="InterPro" id="IPR003141">
    <property type="entry name" value="Pol/His_phosphatase_N"/>
</dbReference>
<gene>
    <name evidence="2" type="ORF">DESHY_80049</name>
</gene>
<comment type="caution">
    <text evidence="2">The sequence shown here is derived from an EMBL/GenBank/DDBJ whole genome shotgun (WGS) entry which is preliminary data.</text>
</comment>
<dbReference type="InterPro" id="IPR004013">
    <property type="entry name" value="PHP_dom"/>
</dbReference>
<dbReference type="PANTHER" id="PTHR42924:SF3">
    <property type="entry name" value="POLYMERASE_HISTIDINOL PHOSPHATASE N-TERMINAL DOMAIN-CONTAINING PROTEIN"/>
    <property type="match status" value="1"/>
</dbReference>
<dbReference type="GO" id="GO:0035312">
    <property type="term" value="F:5'-3' DNA exonuclease activity"/>
    <property type="evidence" value="ECO:0007669"/>
    <property type="project" value="TreeGrafter"/>
</dbReference>
<dbReference type="GO" id="GO:0004534">
    <property type="term" value="F:5'-3' RNA exonuclease activity"/>
    <property type="evidence" value="ECO:0007669"/>
    <property type="project" value="TreeGrafter"/>
</dbReference>
<dbReference type="SMART" id="SM00481">
    <property type="entry name" value="POLIIIAc"/>
    <property type="match status" value="1"/>
</dbReference>
<evidence type="ECO:0000313" key="3">
    <source>
        <dbReference type="Proteomes" id="UP000009315"/>
    </source>
</evidence>
<sequence length="277" mass="30059">MVIILCVDLHIHTTASDGSDTPGEVVEKAVRLGLRAIALADHDSLAGVRAAQQAAADFNLEVLSGVEVNTYFEGQEIHVLGYLIDPQNDEFISKLAEFRGERLTRARKMVKKLKQLGINIDFDRVKELSEGGSVGRPHIARAMLEKGYVASLQEAFNNYLGAGKPAFIPREKLSPAEAIQLIIRAGGVPVLAHPGLVKLDPYLPDLMEAGLKGLEVWHCKHNPLMVEHYYRLTQKLGLIATGGSDYHGAVHDTCNVLGAAVAPYRTVQLLKAAAGKN</sequence>
<feature type="domain" description="Polymerase/histidinol phosphatase N-terminal" evidence="1">
    <location>
        <begin position="7"/>
        <end position="72"/>
    </location>
</feature>
<evidence type="ECO:0000313" key="2">
    <source>
        <dbReference type="EMBL" id="CCO09382.1"/>
    </source>
</evidence>
<organism evidence="2 3">
    <name type="scientific">Desulforamulus hydrothermalis Lam5 = DSM 18033</name>
    <dbReference type="NCBI Taxonomy" id="1121428"/>
    <lineage>
        <taxon>Bacteria</taxon>
        <taxon>Bacillati</taxon>
        <taxon>Bacillota</taxon>
        <taxon>Clostridia</taxon>
        <taxon>Eubacteriales</taxon>
        <taxon>Peptococcaceae</taxon>
        <taxon>Desulforamulus</taxon>
    </lineage>
</organism>
<dbReference type="EMBL" id="CAOS01000015">
    <property type="protein sequence ID" value="CCO09382.1"/>
    <property type="molecule type" value="Genomic_DNA"/>
</dbReference>
<dbReference type="Gene3D" id="1.10.150.650">
    <property type="match status" value="1"/>
</dbReference>
<protein>
    <submittedName>
        <fullName evidence="2">PHP C-terminal domain protein</fullName>
    </submittedName>
</protein>
<reference evidence="2 3" key="1">
    <citation type="journal article" date="2013" name="Genome Announc.">
        <title>Genome Sequence of the Sulfate-Reducing Bacterium Desulfotomaculum hydrothermale Lam5(T).</title>
        <authorList>
            <person name="Amin O."/>
            <person name="Fardeau M.L."/>
            <person name="Valette O."/>
            <person name="Hirschler-Rea A."/>
            <person name="Barbe V."/>
            <person name="Medigue C."/>
            <person name="Vacherie B."/>
            <person name="Ollivier B."/>
            <person name="Bertin P.N."/>
            <person name="Dolla A."/>
        </authorList>
    </citation>
    <scope>NUCLEOTIDE SEQUENCE [LARGE SCALE GENOMIC DNA]</scope>
    <source>
        <strain evidence="3">Lam5 / DSM 18033</strain>
    </source>
</reference>
<dbReference type="Proteomes" id="UP000009315">
    <property type="component" value="Unassembled WGS sequence"/>
</dbReference>
<evidence type="ECO:0000259" key="1">
    <source>
        <dbReference type="SMART" id="SM00481"/>
    </source>
</evidence>
<dbReference type="STRING" id="1121428.DESHY_80049"/>
<dbReference type="eggNOG" id="COG0613">
    <property type="taxonomic scope" value="Bacteria"/>
</dbReference>
<accession>K8E119</accession>
<dbReference type="Pfam" id="PF02811">
    <property type="entry name" value="PHP"/>
    <property type="match status" value="1"/>
</dbReference>
<dbReference type="CDD" id="cd07438">
    <property type="entry name" value="PHP_HisPPase_AMP"/>
    <property type="match status" value="1"/>
</dbReference>
<dbReference type="InterPro" id="IPR052018">
    <property type="entry name" value="PHP_domain"/>
</dbReference>
<dbReference type="PANTHER" id="PTHR42924">
    <property type="entry name" value="EXONUCLEASE"/>
    <property type="match status" value="1"/>
</dbReference>
<name>K8E119_9FIRM</name>
<keyword evidence="3" id="KW-1185">Reference proteome</keyword>
<dbReference type="AlphaFoldDB" id="K8E119"/>
<dbReference type="SUPFAM" id="SSF89550">
    <property type="entry name" value="PHP domain-like"/>
    <property type="match status" value="1"/>
</dbReference>
<dbReference type="Gene3D" id="3.20.20.140">
    <property type="entry name" value="Metal-dependent hydrolases"/>
    <property type="match status" value="1"/>
</dbReference>